<dbReference type="CDD" id="cd00183">
    <property type="entry name" value="TFIIS_I"/>
    <property type="match status" value="1"/>
</dbReference>
<feature type="compositionally biased region" description="Basic and acidic residues" evidence="5">
    <location>
        <begin position="299"/>
        <end position="309"/>
    </location>
</feature>
<dbReference type="SMART" id="SM00509">
    <property type="entry name" value="TFS2N"/>
    <property type="match status" value="1"/>
</dbReference>
<organism evidence="7 8">
    <name type="scientific">Stephania japonica</name>
    <dbReference type="NCBI Taxonomy" id="461633"/>
    <lineage>
        <taxon>Eukaryota</taxon>
        <taxon>Viridiplantae</taxon>
        <taxon>Streptophyta</taxon>
        <taxon>Embryophyta</taxon>
        <taxon>Tracheophyta</taxon>
        <taxon>Spermatophyta</taxon>
        <taxon>Magnoliopsida</taxon>
        <taxon>Ranunculales</taxon>
        <taxon>Menispermaceae</taxon>
        <taxon>Menispermoideae</taxon>
        <taxon>Cissampelideae</taxon>
        <taxon>Stephania</taxon>
    </lineage>
</organism>
<reference evidence="7 8" key="1">
    <citation type="submission" date="2024-01" db="EMBL/GenBank/DDBJ databases">
        <title>Genome assemblies of Stephania.</title>
        <authorList>
            <person name="Yang L."/>
        </authorList>
    </citation>
    <scope>NUCLEOTIDE SEQUENCE [LARGE SCALE GENOMIC DNA]</scope>
    <source>
        <strain evidence="7">QJT</strain>
        <tissue evidence="7">Leaf</tissue>
    </source>
</reference>
<dbReference type="PANTHER" id="PTHR47210">
    <property type="entry name" value="MEDIATOR OF RNA POLYMERASE II TRANSCRIPTION SUBUNIT 26C-RELATED"/>
    <property type="match status" value="1"/>
</dbReference>
<feature type="region of interest" description="Disordered" evidence="5">
    <location>
        <begin position="82"/>
        <end position="130"/>
    </location>
</feature>
<dbReference type="PANTHER" id="PTHR47210:SF1">
    <property type="entry name" value="MEDIATOR OF RNA POLYMERASE II TRANSCRIPTION SUBUNIT 26C-RELATED"/>
    <property type="match status" value="1"/>
</dbReference>
<proteinExistence type="predicted"/>
<evidence type="ECO:0000256" key="3">
    <source>
        <dbReference type="PROSITE-ProRule" id="PRU00649"/>
    </source>
</evidence>
<feature type="coiled-coil region" evidence="4">
    <location>
        <begin position="139"/>
        <end position="166"/>
    </location>
</feature>
<dbReference type="Gene3D" id="1.20.930.10">
    <property type="entry name" value="Conserved domain common to transcription factors TFIIS, elongin A, CRSP70"/>
    <property type="match status" value="1"/>
</dbReference>
<dbReference type="GO" id="GO:0005634">
    <property type="term" value="C:nucleus"/>
    <property type="evidence" value="ECO:0007669"/>
    <property type="project" value="UniProtKB-SubCell"/>
</dbReference>
<evidence type="ECO:0000313" key="7">
    <source>
        <dbReference type="EMBL" id="KAK9096386.1"/>
    </source>
</evidence>
<feature type="compositionally biased region" description="Polar residues" evidence="5">
    <location>
        <begin position="229"/>
        <end position="240"/>
    </location>
</feature>
<feature type="compositionally biased region" description="Polar residues" evidence="5">
    <location>
        <begin position="248"/>
        <end position="261"/>
    </location>
</feature>
<dbReference type="InterPro" id="IPR044790">
    <property type="entry name" value="MD26C-like"/>
</dbReference>
<evidence type="ECO:0000313" key="8">
    <source>
        <dbReference type="Proteomes" id="UP001417504"/>
    </source>
</evidence>
<dbReference type="Pfam" id="PF08711">
    <property type="entry name" value="Med26"/>
    <property type="match status" value="1"/>
</dbReference>
<name>A0AAP0ENA0_9MAGN</name>
<dbReference type="PROSITE" id="PS51319">
    <property type="entry name" value="TFIIS_N"/>
    <property type="match status" value="1"/>
</dbReference>
<protein>
    <recommendedName>
        <fullName evidence="6">TFIIS N-terminal domain-containing protein</fullName>
    </recommendedName>
</protein>
<dbReference type="InterPro" id="IPR017923">
    <property type="entry name" value="TFIIS_N"/>
</dbReference>
<dbReference type="InterPro" id="IPR003617">
    <property type="entry name" value="TFIIS/CRSP70_N_sub"/>
</dbReference>
<dbReference type="Proteomes" id="UP001417504">
    <property type="component" value="Unassembled WGS sequence"/>
</dbReference>
<keyword evidence="4" id="KW-0175">Coiled coil</keyword>
<evidence type="ECO:0000256" key="1">
    <source>
        <dbReference type="ARBA" id="ARBA00004123"/>
    </source>
</evidence>
<keyword evidence="8" id="KW-1185">Reference proteome</keyword>
<evidence type="ECO:0000256" key="5">
    <source>
        <dbReference type="SAM" id="MobiDB-lite"/>
    </source>
</evidence>
<dbReference type="SUPFAM" id="SSF47676">
    <property type="entry name" value="Conserved domain common to transcription factors TFIIS, elongin A, CRSP70"/>
    <property type="match status" value="1"/>
</dbReference>
<evidence type="ECO:0000256" key="2">
    <source>
        <dbReference type="ARBA" id="ARBA00023242"/>
    </source>
</evidence>
<feature type="compositionally biased region" description="Acidic residues" evidence="5">
    <location>
        <begin position="120"/>
        <end position="130"/>
    </location>
</feature>
<dbReference type="EMBL" id="JBBNAE010000009">
    <property type="protein sequence ID" value="KAK9096386.1"/>
    <property type="molecule type" value="Genomic_DNA"/>
</dbReference>
<sequence>MDFDDLRTVLRDSGVDLWMLIDSAISMASADYRAELMNRRDGIVERLYAPPVISRCPNCDHQRPQQPQLMMMIDKEKEISNSHELKGGGSPSTPISTDDGDGDGDEVREQRRFSGNSIDIDVDVDDDDDDDEQTRILNIKDQLDDLDQAEDSLIHLLQNLKDMEITFKALQETDIGRHVNRFRKHQSNEVRRLVKQLVRKWKDLVDEWVKSNMPGEVAASALIDEDSPLQNTQKSSQNGHHQVPDFTYSPNPHNWSSGSDKNTAEPEPKGKTVVPRRTPPQPKPVQSVTPPNSALPNRQGERKDSTIDPERLASARRRLHENYQEAQNAKKQRTIQVMDIHDIPKPKNTFFARNKGGFQTKHW</sequence>
<accession>A0AAP0ENA0</accession>
<evidence type="ECO:0000259" key="6">
    <source>
        <dbReference type="PROSITE" id="PS51319"/>
    </source>
</evidence>
<gene>
    <name evidence="7" type="ORF">Sjap_021883</name>
</gene>
<keyword evidence="2 3" id="KW-0539">Nucleus</keyword>
<feature type="compositionally biased region" description="Polar residues" evidence="5">
    <location>
        <begin position="284"/>
        <end position="296"/>
    </location>
</feature>
<dbReference type="AlphaFoldDB" id="A0AAP0ENA0"/>
<feature type="domain" description="TFIIS N-terminal" evidence="6">
    <location>
        <begin position="131"/>
        <end position="208"/>
    </location>
</feature>
<feature type="region of interest" description="Disordered" evidence="5">
    <location>
        <begin position="229"/>
        <end position="309"/>
    </location>
</feature>
<evidence type="ECO:0000256" key="4">
    <source>
        <dbReference type="SAM" id="Coils"/>
    </source>
</evidence>
<comment type="caution">
    <text evidence="7">The sequence shown here is derived from an EMBL/GenBank/DDBJ whole genome shotgun (WGS) entry which is preliminary data.</text>
</comment>
<comment type="subcellular location">
    <subcellularLocation>
        <location evidence="1 3">Nucleus</location>
    </subcellularLocation>
</comment>
<dbReference type="InterPro" id="IPR035441">
    <property type="entry name" value="TFIIS/LEDGF_dom_sf"/>
</dbReference>